<evidence type="ECO:0000256" key="1">
    <source>
        <dbReference type="ARBA" id="ARBA00010688"/>
    </source>
</evidence>
<evidence type="ECO:0000313" key="7">
    <source>
        <dbReference type="EMBL" id="EMY32390.1"/>
    </source>
</evidence>
<dbReference type="Pfam" id="PF00294">
    <property type="entry name" value="PfkB"/>
    <property type="match status" value="1"/>
</dbReference>
<dbReference type="AlphaFoldDB" id="N1UTK6"/>
<proteinExistence type="inferred from homology"/>
<keyword evidence="5" id="KW-0067">ATP-binding</keyword>
<protein>
    <submittedName>
        <fullName evidence="7">Fructokinase Frk</fullName>
    </submittedName>
</protein>
<dbReference type="PROSITE" id="PS00584">
    <property type="entry name" value="PFKB_KINASES_2"/>
    <property type="match status" value="1"/>
</dbReference>
<dbReference type="SUPFAM" id="SSF53613">
    <property type="entry name" value="Ribokinase-like"/>
    <property type="match status" value="1"/>
</dbReference>
<sequence>MRLCYVDTVLTVIGEALVDVFSSPGGGSQVHVGGSPLNVAVGLARLGQPVQFVGRYGRDEYGAQILHQLRRNSVLAPLEADGNPTSVARARLDKAGAAHYSFDLLWELPALEQAVPRLFADTQWLHTGSIAAMLEPGAHTVLAAVERAHPRALVSYDPNCRPTIVTDRDFARRQVEKFVALSDLVKASDEDLQWLYPDRHPEDTAHAWLERGPAMVVVTRGARGPWGVVRDGAAEVPAPPVQVADTVGAGDSFTAALLATLMERGFGGSGRRDALQALSGDQLEEMLSFATRAAAITVSRPGANPPDRQELGL</sequence>
<dbReference type="GO" id="GO:0016301">
    <property type="term" value="F:kinase activity"/>
    <property type="evidence" value="ECO:0007669"/>
    <property type="project" value="UniProtKB-KW"/>
</dbReference>
<comment type="caution">
    <text evidence="7">The sequence shown here is derived from an EMBL/GenBank/DDBJ whole genome shotgun (WGS) entry which is preliminary data.</text>
</comment>
<accession>N1UTK6</accession>
<dbReference type="PROSITE" id="PS00583">
    <property type="entry name" value="PFKB_KINASES_1"/>
    <property type="match status" value="1"/>
</dbReference>
<dbReference type="EMBL" id="ANPE02000279">
    <property type="protein sequence ID" value="EMY32390.1"/>
    <property type="molecule type" value="Genomic_DNA"/>
</dbReference>
<organism evidence="7 8">
    <name type="scientific">Arthrobacter crystallopoietes BAB-32</name>
    <dbReference type="NCBI Taxonomy" id="1246476"/>
    <lineage>
        <taxon>Bacteria</taxon>
        <taxon>Bacillati</taxon>
        <taxon>Actinomycetota</taxon>
        <taxon>Actinomycetes</taxon>
        <taxon>Micrococcales</taxon>
        <taxon>Micrococcaceae</taxon>
        <taxon>Crystallibacter</taxon>
    </lineage>
</organism>
<feature type="domain" description="Carbohydrate kinase PfkB" evidence="6">
    <location>
        <begin position="29"/>
        <end position="306"/>
    </location>
</feature>
<evidence type="ECO:0000256" key="2">
    <source>
        <dbReference type="ARBA" id="ARBA00022679"/>
    </source>
</evidence>
<dbReference type="Proteomes" id="UP000010729">
    <property type="component" value="Unassembled WGS sequence"/>
</dbReference>
<keyword evidence="8" id="KW-1185">Reference proteome</keyword>
<evidence type="ECO:0000256" key="4">
    <source>
        <dbReference type="ARBA" id="ARBA00022777"/>
    </source>
</evidence>
<dbReference type="PANTHER" id="PTHR43085:SF1">
    <property type="entry name" value="PSEUDOURIDINE KINASE-RELATED"/>
    <property type="match status" value="1"/>
</dbReference>
<evidence type="ECO:0000256" key="5">
    <source>
        <dbReference type="ARBA" id="ARBA00022840"/>
    </source>
</evidence>
<evidence type="ECO:0000256" key="3">
    <source>
        <dbReference type="ARBA" id="ARBA00022741"/>
    </source>
</evidence>
<name>N1UTK6_9MICC</name>
<dbReference type="Gene3D" id="3.40.1190.20">
    <property type="match status" value="1"/>
</dbReference>
<gene>
    <name evidence="7" type="ORF">D477_020363</name>
</gene>
<dbReference type="GO" id="GO:0005524">
    <property type="term" value="F:ATP binding"/>
    <property type="evidence" value="ECO:0007669"/>
    <property type="project" value="UniProtKB-KW"/>
</dbReference>
<keyword evidence="4 7" id="KW-0418">Kinase</keyword>
<evidence type="ECO:0000259" key="6">
    <source>
        <dbReference type="Pfam" id="PF00294"/>
    </source>
</evidence>
<reference evidence="7 8" key="1">
    <citation type="journal article" date="2013" name="Genome Announc.">
        <title>Draft Genome Sequence of Arthrobacter crystallopoietes Strain BAB-32, Revealing Genes for Bioremediation.</title>
        <authorList>
            <person name="Joshi M.N."/>
            <person name="Pandit A.S."/>
            <person name="Sharma A."/>
            <person name="Pandya R.V."/>
            <person name="Desai S.M."/>
            <person name="Saxena A.K."/>
            <person name="Bagatharia S.B."/>
        </authorList>
    </citation>
    <scope>NUCLEOTIDE SEQUENCE [LARGE SCALE GENOMIC DNA]</scope>
    <source>
        <strain evidence="7 8">BAB-32</strain>
    </source>
</reference>
<dbReference type="InterPro" id="IPR011611">
    <property type="entry name" value="PfkB_dom"/>
</dbReference>
<dbReference type="InterPro" id="IPR029056">
    <property type="entry name" value="Ribokinase-like"/>
</dbReference>
<keyword evidence="2" id="KW-0808">Transferase</keyword>
<dbReference type="InterPro" id="IPR050306">
    <property type="entry name" value="PfkB_Carbo_kinase"/>
</dbReference>
<dbReference type="InterPro" id="IPR002173">
    <property type="entry name" value="Carboh/pur_kinase_PfkB_CS"/>
</dbReference>
<dbReference type="CDD" id="cd01167">
    <property type="entry name" value="bac_FRK"/>
    <property type="match status" value="1"/>
</dbReference>
<keyword evidence="3" id="KW-0547">Nucleotide-binding</keyword>
<evidence type="ECO:0000313" key="8">
    <source>
        <dbReference type="Proteomes" id="UP000010729"/>
    </source>
</evidence>
<dbReference type="PANTHER" id="PTHR43085">
    <property type="entry name" value="HEXOKINASE FAMILY MEMBER"/>
    <property type="match status" value="1"/>
</dbReference>
<comment type="similarity">
    <text evidence="1">Belongs to the carbohydrate kinase PfkB family.</text>
</comment>